<evidence type="ECO:0000256" key="2">
    <source>
        <dbReference type="PROSITE-ProRule" id="PRU00302"/>
    </source>
</evidence>
<dbReference type="InterPro" id="IPR043504">
    <property type="entry name" value="Peptidase_S1_PA_chymotrypsin"/>
</dbReference>
<dbReference type="Gene3D" id="2.10.25.10">
    <property type="entry name" value="Laminin"/>
    <property type="match status" value="1"/>
</dbReference>
<feature type="repeat" description="LDL-receptor class B" evidence="3">
    <location>
        <begin position="896"/>
        <end position="939"/>
    </location>
</feature>
<dbReference type="Gene3D" id="2.10.70.10">
    <property type="entry name" value="Complement Module, domain 1"/>
    <property type="match status" value="1"/>
</dbReference>
<reference evidence="10 11" key="1">
    <citation type="submission" date="2022-05" db="EMBL/GenBank/DDBJ databases">
        <authorList>
            <consortium name="Genoscope - CEA"/>
            <person name="William W."/>
        </authorList>
    </citation>
    <scope>NUCLEOTIDE SEQUENCE [LARGE SCALE GENOMIC DNA]</scope>
</reference>
<protein>
    <submittedName>
        <fullName evidence="10">Uncharacterized protein</fullName>
    </submittedName>
</protein>
<proteinExistence type="predicted"/>
<feature type="domain" description="Peptidase S1" evidence="7">
    <location>
        <begin position="1154"/>
        <end position="1415"/>
    </location>
</feature>
<evidence type="ECO:0000256" key="3">
    <source>
        <dbReference type="PROSITE-ProRule" id="PRU00461"/>
    </source>
</evidence>
<dbReference type="EMBL" id="CALNXI010003165">
    <property type="protein sequence ID" value="CAH3192385.1"/>
    <property type="molecule type" value="Genomic_DNA"/>
</dbReference>
<keyword evidence="6" id="KW-0732">Signal</keyword>
<keyword evidence="1 2" id="KW-1015">Disulfide bond</keyword>
<dbReference type="InterPro" id="IPR000436">
    <property type="entry name" value="Sushi_SCR_CCP_dom"/>
</dbReference>
<dbReference type="Proteomes" id="UP001159427">
    <property type="component" value="Unassembled WGS sequence"/>
</dbReference>
<name>A0ABN8SQ35_9CNID</name>
<feature type="chain" id="PRO_5046142127" evidence="6">
    <location>
        <begin position="21"/>
        <end position="1418"/>
    </location>
</feature>
<organism evidence="10 11">
    <name type="scientific">Porites evermanni</name>
    <dbReference type="NCBI Taxonomy" id="104178"/>
    <lineage>
        <taxon>Eukaryota</taxon>
        <taxon>Metazoa</taxon>
        <taxon>Cnidaria</taxon>
        <taxon>Anthozoa</taxon>
        <taxon>Hexacorallia</taxon>
        <taxon>Scleractinia</taxon>
        <taxon>Fungiina</taxon>
        <taxon>Poritidae</taxon>
        <taxon>Porites</taxon>
    </lineage>
</organism>
<dbReference type="PANTHER" id="PTHR46513">
    <property type="entry name" value="VITELLOGENIN RECEPTOR-LIKE PROTEIN-RELATED-RELATED"/>
    <property type="match status" value="1"/>
</dbReference>
<dbReference type="InterPro" id="IPR013783">
    <property type="entry name" value="Ig-like_fold"/>
</dbReference>
<dbReference type="PANTHER" id="PTHR46513:SF13">
    <property type="entry name" value="EGF-LIKE DOMAIN-CONTAINING PROTEIN"/>
    <property type="match status" value="1"/>
</dbReference>
<feature type="region of interest" description="Disordered" evidence="5">
    <location>
        <begin position="979"/>
        <end position="1012"/>
    </location>
</feature>
<dbReference type="InterPro" id="IPR007110">
    <property type="entry name" value="Ig-like_dom"/>
</dbReference>
<dbReference type="InterPro" id="IPR033116">
    <property type="entry name" value="TRYPSIN_SER"/>
</dbReference>
<evidence type="ECO:0000259" key="8">
    <source>
        <dbReference type="PROSITE" id="PS50835"/>
    </source>
</evidence>
<dbReference type="Pfam" id="PF07679">
    <property type="entry name" value="I-set"/>
    <property type="match status" value="1"/>
</dbReference>
<dbReference type="InterPro" id="IPR009003">
    <property type="entry name" value="Peptidase_S1_PA"/>
</dbReference>
<evidence type="ECO:0000313" key="11">
    <source>
        <dbReference type="Proteomes" id="UP001159427"/>
    </source>
</evidence>
<dbReference type="PROSITE" id="PS50240">
    <property type="entry name" value="TRYPSIN_DOM"/>
    <property type="match status" value="1"/>
</dbReference>
<dbReference type="InterPro" id="IPR003599">
    <property type="entry name" value="Ig_sub"/>
</dbReference>
<feature type="repeat" description="LDL-receptor class B" evidence="3">
    <location>
        <begin position="763"/>
        <end position="805"/>
    </location>
</feature>
<dbReference type="InterPro" id="IPR000033">
    <property type="entry name" value="LDLR_classB_rpt"/>
</dbReference>
<evidence type="ECO:0000259" key="9">
    <source>
        <dbReference type="PROSITE" id="PS50923"/>
    </source>
</evidence>
<evidence type="ECO:0000256" key="4">
    <source>
        <dbReference type="RuleBase" id="RU363034"/>
    </source>
</evidence>
<keyword evidence="4" id="KW-0720">Serine protease</keyword>
<sequence length="1418" mass="158168">MNSRKSLFLVFISCILSVRGESDEIIEVISDVDVDQPIELGDSNPIHTVSEEQEVSLFKRDISSHTVARVRRQVLAIGQSNQVQGLTVRQECDGILLEWKSLQLPYSPNRRTINDEFKYFNIYRSTSYFRDVNGMSPYVSGKLDKLLQSPGTNSYKDLYPTPNTNWYYAVTMVNGEGQEEKTVDSKKAIFIGSFQKSGALFRLVPGFLSQRGKVLHHSAAYNPRRNQYLVTWDFDVDSDNLPDHLYALRVDTGGNIVDKRILNYTANIGRKAGNQGWPSVAYNEQFDEYMIAFQFRAGAWQYFSNKYIIISQRVQSARTDRAAGPSLLLKANGPGGPTDWVDAMGPLIKYNPVTGGYVGAVILDGGRKEVASVFFDRGGKVSKTDSICSFKGNAYEQNIFFDSKRNEFFFACTVENGGIAKTDFTLRSGLHMLVITKRTAHGAHAANTETAATKNFVGYTNKTHARTAGYYNAHLDRLILYWEDSDSGRHVLNTASVLLTRTQYIREVKRYSCLASKQVRTPAAVYSPSNNYHFLLWQEVSGSAAIGGELLQGNLRLVFGREQKNPVLLYNNFLRKAFVTWQEAGVLLSRQITMATRPLCTPPCAPRQTCAVQDKCVPNTGNLCSVNNGGCSHRCTSLGRWKVQCSCPGQMQLKEDGKNCRSVLPCHGMTPAKKPSTGADYLCGRGALSNVCPSNTYCHIAPNDAFAKCCEAPLPSYSIVVVTKKAIWQLFMDTKLSRATFRKVQLDHDPMMLVALGYNPVDKRLYWSDVDEGSINRIFLRGIGRKQQIQRNAGVVDGMALDVQNNFIYWTEVSNNARRGRIMRASLDGRNPRQMRQGLDKPRAIVLYKPTGMMYWTDWGTTPKIARGRLNDYNVDTIVTGRLKWPNGLVIDAASQKLFWADAGMDKIEYSNLDGHGRRELLSAPRVRHPFSLALLNNRLFWSDWETSGIHSVDKDTGGDMMTVAKGLDRPTAFVIFKATPPVGPSRNCPDPGNPAKGDRNPPPTDGSSDYPQGSMIRYTCYPHYNLHGPVTRTCLADGSWSAKAPECLSPPRFRQTPTNVTVKETSSAVLECSASTPNTNITWYKDGNVVKEDGIAITRTRLIVVSAHRSNQGWYVCNATNRAGSKEVRAYLKVTRPLDADCGRRTLTTRGRIVGGKKVEAGSFPWQASLWNTRINKHFCGGSLVASRWVVTAAHCVAGGLLFCYVGVSVQDVQVRLGKIFTNRAEPSREQLISADRILIFPHYDHHRNDYDRDVALIRLKTAVIYTDYVRPICLPLRPNDKDKFLLRPGMIGVITGWGDKKQRQPGHAKFLKRLRKADVPVVDQSTCVKANKKYVVTDNMFCAGYFNGTHGDACQGDSGGPLAIDNSLSLDAADERWVLAGVISWGRRCGGIGSYGVYTRVSKFARWINNQINKDD</sequence>
<dbReference type="SMART" id="SM00409">
    <property type="entry name" value="IG"/>
    <property type="match status" value="1"/>
</dbReference>
<dbReference type="InterPro" id="IPR001314">
    <property type="entry name" value="Peptidase_S1A"/>
</dbReference>
<dbReference type="Pfam" id="PF00058">
    <property type="entry name" value="Ldl_recept_b"/>
    <property type="match status" value="1"/>
</dbReference>
<dbReference type="PROSITE" id="PS00135">
    <property type="entry name" value="TRYPSIN_SER"/>
    <property type="match status" value="1"/>
</dbReference>
<dbReference type="CDD" id="cd00033">
    <property type="entry name" value="CCP"/>
    <property type="match status" value="1"/>
</dbReference>
<dbReference type="Gene3D" id="2.60.40.10">
    <property type="entry name" value="Immunoglobulins"/>
    <property type="match status" value="2"/>
</dbReference>
<dbReference type="InterPro" id="IPR036179">
    <property type="entry name" value="Ig-like_dom_sf"/>
</dbReference>
<dbReference type="Pfam" id="PF00084">
    <property type="entry name" value="Sushi"/>
    <property type="match status" value="1"/>
</dbReference>
<comment type="caution">
    <text evidence="10">The sequence shown here is derived from an EMBL/GenBank/DDBJ whole genome shotgun (WGS) entry which is preliminary data.</text>
</comment>
<evidence type="ECO:0000256" key="1">
    <source>
        <dbReference type="ARBA" id="ARBA00023157"/>
    </source>
</evidence>
<keyword evidence="11" id="KW-1185">Reference proteome</keyword>
<dbReference type="SUPFAM" id="SSF57196">
    <property type="entry name" value="EGF/Laminin"/>
    <property type="match status" value="1"/>
</dbReference>
<dbReference type="SUPFAM" id="SSF48726">
    <property type="entry name" value="Immunoglobulin"/>
    <property type="match status" value="1"/>
</dbReference>
<dbReference type="SUPFAM" id="SSF50494">
    <property type="entry name" value="Trypsin-like serine proteases"/>
    <property type="match status" value="1"/>
</dbReference>
<dbReference type="InterPro" id="IPR003598">
    <property type="entry name" value="Ig_sub2"/>
</dbReference>
<dbReference type="SMART" id="SM00408">
    <property type="entry name" value="IGc2"/>
    <property type="match status" value="1"/>
</dbReference>
<dbReference type="InterPro" id="IPR050778">
    <property type="entry name" value="Cueball_EGF_LRP_Nidogen"/>
</dbReference>
<dbReference type="CDD" id="cd00190">
    <property type="entry name" value="Tryp_SPc"/>
    <property type="match status" value="1"/>
</dbReference>
<evidence type="ECO:0000259" key="7">
    <source>
        <dbReference type="PROSITE" id="PS50240"/>
    </source>
</evidence>
<feature type="domain" description="Sushi" evidence="9">
    <location>
        <begin position="987"/>
        <end position="1050"/>
    </location>
</feature>
<dbReference type="InterPro" id="IPR001254">
    <property type="entry name" value="Trypsin_dom"/>
</dbReference>
<keyword evidence="2" id="KW-0768">Sushi</keyword>
<accession>A0ABN8SQ35</accession>
<keyword evidence="4" id="KW-0378">Hydrolase</keyword>
<dbReference type="SMART" id="SM00032">
    <property type="entry name" value="CCP"/>
    <property type="match status" value="1"/>
</dbReference>
<evidence type="ECO:0000256" key="5">
    <source>
        <dbReference type="SAM" id="MobiDB-lite"/>
    </source>
</evidence>
<dbReference type="InterPro" id="IPR035976">
    <property type="entry name" value="Sushi/SCR/CCP_sf"/>
</dbReference>
<dbReference type="InterPro" id="IPR011042">
    <property type="entry name" value="6-blade_b-propeller_TolB-like"/>
</dbReference>
<evidence type="ECO:0000313" key="10">
    <source>
        <dbReference type="EMBL" id="CAH3192385.1"/>
    </source>
</evidence>
<feature type="repeat" description="LDL-receptor class B" evidence="3">
    <location>
        <begin position="852"/>
        <end position="895"/>
    </location>
</feature>
<keyword evidence="4" id="KW-0645">Protease</keyword>
<feature type="disulfide bond" evidence="2">
    <location>
        <begin position="1021"/>
        <end position="1048"/>
    </location>
</feature>
<dbReference type="PROSITE" id="PS50923">
    <property type="entry name" value="SUSHI"/>
    <property type="match status" value="1"/>
</dbReference>
<comment type="caution">
    <text evidence="2">Lacks conserved residue(s) required for the propagation of feature annotation.</text>
</comment>
<dbReference type="InterPro" id="IPR018114">
    <property type="entry name" value="TRYPSIN_HIS"/>
</dbReference>
<dbReference type="Gene3D" id="2.120.10.30">
    <property type="entry name" value="TolB, C-terminal domain"/>
    <property type="match status" value="1"/>
</dbReference>
<evidence type="ECO:0000256" key="6">
    <source>
        <dbReference type="SAM" id="SignalP"/>
    </source>
</evidence>
<dbReference type="PRINTS" id="PR00722">
    <property type="entry name" value="CHYMOTRYPSIN"/>
</dbReference>
<dbReference type="PROSITE" id="PS51120">
    <property type="entry name" value="LDLRB"/>
    <property type="match status" value="3"/>
</dbReference>
<dbReference type="InterPro" id="IPR013098">
    <property type="entry name" value="Ig_I-set"/>
</dbReference>
<dbReference type="SUPFAM" id="SSF63825">
    <property type="entry name" value="YWTD domain"/>
    <property type="match status" value="1"/>
</dbReference>
<dbReference type="SUPFAM" id="SSF57535">
    <property type="entry name" value="Complement control module/SCR domain"/>
    <property type="match status" value="1"/>
</dbReference>
<dbReference type="Pfam" id="PF00089">
    <property type="entry name" value="Trypsin"/>
    <property type="match status" value="1"/>
</dbReference>
<feature type="domain" description="Ig-like" evidence="8">
    <location>
        <begin position="1052"/>
        <end position="1136"/>
    </location>
</feature>
<dbReference type="SMART" id="SM00135">
    <property type="entry name" value="LY"/>
    <property type="match status" value="5"/>
</dbReference>
<dbReference type="PROSITE" id="PS50835">
    <property type="entry name" value="IG_LIKE"/>
    <property type="match status" value="1"/>
</dbReference>
<dbReference type="Pfam" id="PF14670">
    <property type="entry name" value="FXa_inhibition"/>
    <property type="match status" value="1"/>
</dbReference>
<dbReference type="Gene3D" id="2.40.10.10">
    <property type="entry name" value="Trypsin-like serine proteases"/>
    <property type="match status" value="2"/>
</dbReference>
<feature type="signal peptide" evidence="6">
    <location>
        <begin position="1"/>
        <end position="20"/>
    </location>
</feature>
<dbReference type="PROSITE" id="PS00134">
    <property type="entry name" value="TRYPSIN_HIS"/>
    <property type="match status" value="1"/>
</dbReference>
<gene>
    <name evidence="10" type="ORF">PEVE_00023800</name>
</gene>
<dbReference type="SMART" id="SM00020">
    <property type="entry name" value="Tryp_SPc"/>
    <property type="match status" value="1"/>
</dbReference>